<dbReference type="AlphaFoldDB" id="A0ABD5CS70"/>
<dbReference type="PRINTS" id="PR00032">
    <property type="entry name" value="HTHARAC"/>
</dbReference>
<name>A0ABD5CS70_9BURK</name>
<evidence type="ECO:0000313" key="5">
    <source>
        <dbReference type="EMBL" id="MDR6208052.1"/>
    </source>
</evidence>
<dbReference type="PANTHER" id="PTHR46796">
    <property type="entry name" value="HTH-TYPE TRANSCRIPTIONAL ACTIVATOR RHAS-RELATED"/>
    <property type="match status" value="1"/>
</dbReference>
<dbReference type="CDD" id="cd06995">
    <property type="entry name" value="cupin_YkgD-like_N"/>
    <property type="match status" value="1"/>
</dbReference>
<keyword evidence="2" id="KW-0238">DNA-binding</keyword>
<evidence type="ECO:0000259" key="4">
    <source>
        <dbReference type="PROSITE" id="PS01124"/>
    </source>
</evidence>
<dbReference type="InterPro" id="IPR009057">
    <property type="entry name" value="Homeodomain-like_sf"/>
</dbReference>
<comment type="caution">
    <text evidence="5">The sequence shown here is derived from an EMBL/GenBank/DDBJ whole genome shotgun (WGS) entry which is preliminary data.</text>
</comment>
<dbReference type="PANTHER" id="PTHR46796:SF7">
    <property type="entry name" value="ARAC FAMILY TRANSCRIPTIONAL REGULATOR"/>
    <property type="match status" value="1"/>
</dbReference>
<dbReference type="InterPro" id="IPR050204">
    <property type="entry name" value="AraC_XylS_family_regulators"/>
</dbReference>
<dbReference type="SUPFAM" id="SSF46689">
    <property type="entry name" value="Homeodomain-like"/>
    <property type="match status" value="2"/>
</dbReference>
<dbReference type="SUPFAM" id="SSF51182">
    <property type="entry name" value="RmlC-like cupins"/>
    <property type="match status" value="1"/>
</dbReference>
<protein>
    <submittedName>
        <fullName evidence="5">AraC family transcriptional activator of mtrCDE</fullName>
    </submittedName>
</protein>
<dbReference type="SMART" id="SM00342">
    <property type="entry name" value="HTH_ARAC"/>
    <property type="match status" value="1"/>
</dbReference>
<sequence>MDSLSRVIRLARLQGSLDLRCELAGTFNHDHSALPPGEAQFHLVLSGSCMIEPESQSPVQLVDGDMAVFPTGLAHRLRDNGSTVEGGPMRHEHDGMIAVKRNAGGSPDLDLLCGRFHYSPASAGLLMSALPKMLHVSLTEVAGAEELRVLIGIIRMEARHKEQGALQVVTALSNALFAIAMRAYMEQGNQDPGVLTLLADSRLGASARAILEDPARAWTVDALAEISAMSRATYARAFGKKAGMTPWEFLTRLRIHMATDMLIHTRRSTADIASDVGYQSEVAFSRAFRQYAGVTPAQIRRQTE</sequence>
<dbReference type="PROSITE" id="PS01124">
    <property type="entry name" value="HTH_ARAC_FAMILY_2"/>
    <property type="match status" value="1"/>
</dbReference>
<dbReference type="Proteomes" id="UP001245184">
    <property type="component" value="Unassembled WGS sequence"/>
</dbReference>
<reference evidence="5 6" key="1">
    <citation type="submission" date="2023-08" db="EMBL/GenBank/DDBJ databases">
        <title>Genome sequencing of plant associated microbes to promote plant fitness in Sorghum bicolor and Oryza sativa.</title>
        <authorList>
            <person name="Coleman-Derr D."/>
        </authorList>
    </citation>
    <scope>NUCLEOTIDE SEQUENCE [LARGE SCALE GENOMIC DNA]</scope>
    <source>
        <strain evidence="5 6">SLBN-33</strain>
    </source>
</reference>
<dbReference type="InterPro" id="IPR011051">
    <property type="entry name" value="RmlC_Cupin_sf"/>
</dbReference>
<dbReference type="GO" id="GO:0006355">
    <property type="term" value="P:regulation of DNA-templated transcription"/>
    <property type="evidence" value="ECO:0007669"/>
    <property type="project" value="UniProtKB-ARBA"/>
</dbReference>
<organism evidence="5 6">
    <name type="scientific">Paraburkholderia graminis</name>
    <dbReference type="NCBI Taxonomy" id="60548"/>
    <lineage>
        <taxon>Bacteria</taxon>
        <taxon>Pseudomonadati</taxon>
        <taxon>Pseudomonadota</taxon>
        <taxon>Betaproteobacteria</taxon>
        <taxon>Burkholderiales</taxon>
        <taxon>Burkholderiaceae</taxon>
        <taxon>Paraburkholderia</taxon>
    </lineage>
</organism>
<keyword evidence="3" id="KW-0804">Transcription</keyword>
<dbReference type="RefSeq" id="WP_310035503.1">
    <property type="nucleotide sequence ID" value="NZ_JAVIZN010000003.1"/>
</dbReference>
<dbReference type="Gene3D" id="1.10.10.60">
    <property type="entry name" value="Homeodomain-like"/>
    <property type="match status" value="2"/>
</dbReference>
<evidence type="ECO:0000256" key="3">
    <source>
        <dbReference type="ARBA" id="ARBA00023163"/>
    </source>
</evidence>
<dbReference type="InterPro" id="IPR032783">
    <property type="entry name" value="AraC_lig"/>
</dbReference>
<dbReference type="Pfam" id="PF12833">
    <property type="entry name" value="HTH_18"/>
    <property type="match status" value="1"/>
</dbReference>
<feature type="domain" description="HTH araC/xylS-type" evidence="4">
    <location>
        <begin position="204"/>
        <end position="302"/>
    </location>
</feature>
<evidence type="ECO:0000256" key="1">
    <source>
        <dbReference type="ARBA" id="ARBA00023015"/>
    </source>
</evidence>
<dbReference type="InterPro" id="IPR020449">
    <property type="entry name" value="Tscrpt_reg_AraC-type_HTH"/>
</dbReference>
<keyword evidence="1" id="KW-0805">Transcription regulation</keyword>
<evidence type="ECO:0000256" key="2">
    <source>
        <dbReference type="ARBA" id="ARBA00023125"/>
    </source>
</evidence>
<dbReference type="Pfam" id="PF12852">
    <property type="entry name" value="Cupin_6"/>
    <property type="match status" value="1"/>
</dbReference>
<gene>
    <name evidence="5" type="ORF">QF025_006853</name>
</gene>
<dbReference type="InterPro" id="IPR018060">
    <property type="entry name" value="HTH_AraC"/>
</dbReference>
<accession>A0ABD5CS70</accession>
<proteinExistence type="predicted"/>
<evidence type="ECO:0000313" key="6">
    <source>
        <dbReference type="Proteomes" id="UP001245184"/>
    </source>
</evidence>
<dbReference type="GO" id="GO:0003677">
    <property type="term" value="F:DNA binding"/>
    <property type="evidence" value="ECO:0007669"/>
    <property type="project" value="UniProtKB-KW"/>
</dbReference>
<dbReference type="EMBL" id="JAVIZN010000003">
    <property type="protein sequence ID" value="MDR6208052.1"/>
    <property type="molecule type" value="Genomic_DNA"/>
</dbReference>